<proteinExistence type="predicted"/>
<evidence type="ECO:0000313" key="1">
    <source>
        <dbReference type="EMBL" id="AGA60015.1"/>
    </source>
</evidence>
<accession>L0EL50</accession>
<gene>
    <name evidence="1" type="ordered locus">Theco_4011</name>
</gene>
<dbReference type="AlphaFoldDB" id="L0EL50"/>
<organism evidence="1 2">
    <name type="scientific">Thermobacillus composti (strain DSM 18247 / JCM 13945 / KWC4)</name>
    <dbReference type="NCBI Taxonomy" id="717605"/>
    <lineage>
        <taxon>Bacteria</taxon>
        <taxon>Bacillati</taxon>
        <taxon>Bacillota</taxon>
        <taxon>Bacilli</taxon>
        <taxon>Bacillales</taxon>
        <taxon>Paenibacillaceae</taxon>
        <taxon>Thermobacillus</taxon>
    </lineage>
</organism>
<dbReference type="Proteomes" id="UP000010795">
    <property type="component" value="Plasmid pTHECO01"/>
</dbReference>
<geneLocation type="plasmid" evidence="1 2">
    <name>pTHECO01</name>
</geneLocation>
<keyword evidence="2" id="KW-1185">Reference proteome</keyword>
<dbReference type="EMBL" id="CP003256">
    <property type="protein sequence ID" value="AGA60015.1"/>
    <property type="molecule type" value="Genomic_DNA"/>
</dbReference>
<name>L0EL50_THECK</name>
<dbReference type="KEGG" id="tco:Theco_4011"/>
<sequence length="53" mass="6525">MYIRNIGLTVIVVRECFMIDCCLLQWRGVMTLLQFVIRRWRLLIMLFLDIRLH</sequence>
<keyword evidence="1" id="KW-0614">Plasmid</keyword>
<protein>
    <submittedName>
        <fullName evidence="1">Uncharacterized protein</fullName>
    </submittedName>
</protein>
<reference evidence="2" key="1">
    <citation type="submission" date="2012-01" db="EMBL/GenBank/DDBJ databases">
        <title>Complete sequence of plasmid of Thermobacillus composti KWC4.</title>
        <authorList>
            <person name="Lucas S."/>
            <person name="Han J."/>
            <person name="Lapidus A."/>
            <person name="Cheng J.-F."/>
            <person name="Goodwin L."/>
            <person name="Pitluck S."/>
            <person name="Peters L."/>
            <person name="Ovchinnikova G."/>
            <person name="Teshima H."/>
            <person name="Detter J.C."/>
            <person name="Han C."/>
            <person name="Tapia R."/>
            <person name="Land M."/>
            <person name="Hauser L."/>
            <person name="Kyrpides N."/>
            <person name="Ivanova N."/>
            <person name="Pagani I."/>
            <person name="Anderson I."/>
            <person name="Woyke T."/>
        </authorList>
    </citation>
    <scope>NUCLEOTIDE SEQUENCE [LARGE SCALE GENOMIC DNA]</scope>
    <source>
        <strain evidence="2">DSM 18247 / JCM 13945 / KWC4</strain>
        <plasmid evidence="2">Plasmid pTHECO01</plasmid>
    </source>
</reference>
<dbReference type="HOGENOM" id="CLU_3067168_0_0_9"/>
<evidence type="ECO:0000313" key="2">
    <source>
        <dbReference type="Proteomes" id="UP000010795"/>
    </source>
</evidence>